<evidence type="ECO:0000256" key="1">
    <source>
        <dbReference type="SAM" id="Phobius"/>
    </source>
</evidence>
<keyword evidence="1" id="KW-0472">Membrane</keyword>
<keyword evidence="1" id="KW-1133">Transmembrane helix</keyword>
<geneLocation type="plasmid" evidence="2">
    <name>II</name>
</geneLocation>
<dbReference type="EMBL" id="LT991977">
    <property type="protein sequence ID" value="SPK76521.1"/>
    <property type="molecule type" value="Genomic_DNA"/>
</dbReference>
<keyword evidence="2" id="KW-0614">Plasmid</keyword>
<dbReference type="Proteomes" id="UP000255505">
    <property type="component" value="Plasmid II"/>
</dbReference>
<dbReference type="RefSeq" id="WP_197722963.1">
    <property type="nucleotide sequence ID" value="NZ_LT976908.1"/>
</dbReference>
<reference evidence="2 3" key="1">
    <citation type="submission" date="2018-01" db="EMBL/GenBank/DDBJ databases">
        <authorList>
            <person name="Gaut B.S."/>
            <person name="Morton B.R."/>
            <person name="Clegg M.T."/>
            <person name="Duvall M.R."/>
        </authorList>
    </citation>
    <scope>NUCLEOTIDE SEQUENCE [LARGE SCALE GENOMIC DNA]</scope>
    <source>
        <strain evidence="2">Cupriavidus taiwanensis LMG 19425</strain>
        <plasmid evidence="3">Plasmid ii</plasmid>
    </source>
</reference>
<evidence type="ECO:0000313" key="2">
    <source>
        <dbReference type="EMBL" id="SPK76521.1"/>
    </source>
</evidence>
<keyword evidence="1" id="KW-0812">Transmembrane</keyword>
<feature type="transmembrane region" description="Helical" evidence="1">
    <location>
        <begin position="47"/>
        <end position="73"/>
    </location>
</feature>
<organism evidence="2 3">
    <name type="scientific">Cupriavidus taiwanensis</name>
    <dbReference type="NCBI Taxonomy" id="164546"/>
    <lineage>
        <taxon>Bacteria</taxon>
        <taxon>Pseudomonadati</taxon>
        <taxon>Pseudomonadota</taxon>
        <taxon>Betaproteobacteria</taxon>
        <taxon>Burkholderiales</taxon>
        <taxon>Burkholderiaceae</taxon>
        <taxon>Cupriavidus</taxon>
    </lineage>
</organism>
<proteinExistence type="predicted"/>
<sequence>MLPYRSTFGGLKGEAVAAEFVSAKSGIGILIWNSWQVFEVEKMQVGLAASAMLGFLVSLGFDLLEWVLLSWCVGARRHERRRP</sequence>
<gene>
    <name evidence="2" type="ORF">CT19425_MP80150</name>
</gene>
<accession>A0A375IQY6</accession>
<name>A0A375IQY6_9BURK</name>
<protein>
    <submittedName>
        <fullName evidence="2">Binding-protein-dependent transport systems inner membrane component</fullName>
    </submittedName>
</protein>
<evidence type="ECO:0000313" key="3">
    <source>
        <dbReference type="Proteomes" id="UP000255505"/>
    </source>
</evidence>
<dbReference type="AlphaFoldDB" id="A0A375IQY6"/>